<comment type="caution">
    <text evidence="2">The sequence shown here is derived from an EMBL/GenBank/DDBJ whole genome shotgun (WGS) entry which is preliminary data.</text>
</comment>
<protein>
    <submittedName>
        <fullName evidence="2">Nuclear transport factor 2 family protein</fullName>
    </submittedName>
</protein>
<dbReference type="InterPro" id="IPR037401">
    <property type="entry name" value="SnoaL-like"/>
</dbReference>
<dbReference type="InterPro" id="IPR032710">
    <property type="entry name" value="NTF2-like_dom_sf"/>
</dbReference>
<reference evidence="2" key="1">
    <citation type="submission" date="2020-03" db="EMBL/GenBank/DDBJ databases">
        <title>Genome of Pelagibius litoralis DSM 21314T.</title>
        <authorList>
            <person name="Wang G."/>
        </authorList>
    </citation>
    <scope>NUCLEOTIDE SEQUENCE</scope>
    <source>
        <strain evidence="2">DSM 21314</strain>
    </source>
</reference>
<evidence type="ECO:0000259" key="1">
    <source>
        <dbReference type="Pfam" id="PF13474"/>
    </source>
</evidence>
<organism evidence="2 3">
    <name type="scientific">Pelagibius litoralis</name>
    <dbReference type="NCBI Taxonomy" id="374515"/>
    <lineage>
        <taxon>Bacteria</taxon>
        <taxon>Pseudomonadati</taxon>
        <taxon>Pseudomonadota</taxon>
        <taxon>Alphaproteobacteria</taxon>
        <taxon>Rhodospirillales</taxon>
        <taxon>Rhodovibrionaceae</taxon>
        <taxon>Pelagibius</taxon>
    </lineage>
</organism>
<dbReference type="RefSeq" id="WP_167228953.1">
    <property type="nucleotide sequence ID" value="NZ_JAAQPH010000021.1"/>
</dbReference>
<dbReference type="EMBL" id="JAAQPH010000021">
    <property type="protein sequence ID" value="NIA71384.1"/>
    <property type="molecule type" value="Genomic_DNA"/>
</dbReference>
<evidence type="ECO:0000313" key="2">
    <source>
        <dbReference type="EMBL" id="NIA71384.1"/>
    </source>
</evidence>
<evidence type="ECO:0000313" key="3">
    <source>
        <dbReference type="Proteomes" id="UP000761264"/>
    </source>
</evidence>
<sequence>MARDNAREAEVRQAIHDLIQTATSYDVDVLDRIYHDSLHVVMIDTDHNVSTADKAAFKGLFSSKRDAGDPPMNTWAKYHRIDVDGTNAHVLLSRKNDLSGTNMDLILSIDLIHEDGRWQVTREVIFLRPEDV</sequence>
<proteinExistence type="predicted"/>
<name>A0A967KDF3_9PROT</name>
<dbReference type="AlphaFoldDB" id="A0A967KDF3"/>
<gene>
    <name evidence="2" type="ORF">HBA54_22570</name>
</gene>
<feature type="domain" description="SnoaL-like" evidence="1">
    <location>
        <begin position="11"/>
        <end position="121"/>
    </location>
</feature>
<dbReference type="Pfam" id="PF13474">
    <property type="entry name" value="SnoaL_3"/>
    <property type="match status" value="1"/>
</dbReference>
<dbReference type="Gene3D" id="3.10.450.50">
    <property type="match status" value="1"/>
</dbReference>
<accession>A0A967KDF3</accession>
<keyword evidence="3" id="KW-1185">Reference proteome</keyword>
<dbReference type="SUPFAM" id="SSF54427">
    <property type="entry name" value="NTF2-like"/>
    <property type="match status" value="1"/>
</dbReference>
<dbReference type="Proteomes" id="UP000761264">
    <property type="component" value="Unassembled WGS sequence"/>
</dbReference>